<name>A0ABD0KGG4_9CAEN</name>
<dbReference type="InterPro" id="IPR004245">
    <property type="entry name" value="DUF229"/>
</dbReference>
<dbReference type="PANTHER" id="PTHR10974:SF1">
    <property type="entry name" value="FI08016P-RELATED"/>
    <property type="match status" value="1"/>
</dbReference>
<sequence>IPANRTCADAGIPQEYCVCVNTRKVNTSSPIAKKAGAALIATVNAALPKDKCHLLQLNRVTEAVEILGEQEYLRRQCPSFGNETVNSETVGAFGLGVTVAARPGDALFEAIMLWCYSTSDFVMIGDLQRIDRYGNSSYCVHDIFLKQVCLCKKF</sequence>
<keyword evidence="2" id="KW-1185">Reference proteome</keyword>
<accession>A0ABD0KGG4</accession>
<dbReference type="AlphaFoldDB" id="A0ABD0KGG4"/>
<proteinExistence type="predicted"/>
<evidence type="ECO:0000313" key="2">
    <source>
        <dbReference type="Proteomes" id="UP001519460"/>
    </source>
</evidence>
<gene>
    <name evidence="1" type="ORF">BaRGS_00022602</name>
</gene>
<comment type="caution">
    <text evidence="1">The sequence shown here is derived from an EMBL/GenBank/DDBJ whole genome shotgun (WGS) entry which is preliminary data.</text>
</comment>
<evidence type="ECO:0000313" key="1">
    <source>
        <dbReference type="EMBL" id="KAK7486136.1"/>
    </source>
</evidence>
<dbReference type="EMBL" id="JACVVK020000183">
    <property type="protein sequence ID" value="KAK7486136.1"/>
    <property type="molecule type" value="Genomic_DNA"/>
</dbReference>
<feature type="non-terminal residue" evidence="1">
    <location>
        <position position="1"/>
    </location>
</feature>
<protein>
    <submittedName>
        <fullName evidence="1">Uncharacterized protein</fullName>
    </submittedName>
</protein>
<dbReference type="Proteomes" id="UP001519460">
    <property type="component" value="Unassembled WGS sequence"/>
</dbReference>
<dbReference type="Pfam" id="PF02995">
    <property type="entry name" value="DUF229"/>
    <property type="match status" value="1"/>
</dbReference>
<organism evidence="1 2">
    <name type="scientific">Batillaria attramentaria</name>
    <dbReference type="NCBI Taxonomy" id="370345"/>
    <lineage>
        <taxon>Eukaryota</taxon>
        <taxon>Metazoa</taxon>
        <taxon>Spiralia</taxon>
        <taxon>Lophotrochozoa</taxon>
        <taxon>Mollusca</taxon>
        <taxon>Gastropoda</taxon>
        <taxon>Caenogastropoda</taxon>
        <taxon>Sorbeoconcha</taxon>
        <taxon>Cerithioidea</taxon>
        <taxon>Batillariidae</taxon>
        <taxon>Batillaria</taxon>
    </lineage>
</organism>
<reference evidence="1 2" key="1">
    <citation type="journal article" date="2023" name="Sci. Data">
        <title>Genome assembly of the Korean intertidal mud-creeper Batillaria attramentaria.</title>
        <authorList>
            <person name="Patra A.K."/>
            <person name="Ho P.T."/>
            <person name="Jun S."/>
            <person name="Lee S.J."/>
            <person name="Kim Y."/>
            <person name="Won Y.J."/>
        </authorList>
    </citation>
    <scope>NUCLEOTIDE SEQUENCE [LARGE SCALE GENOMIC DNA]</scope>
    <source>
        <strain evidence="1">Wonlab-2016</strain>
    </source>
</reference>
<dbReference type="PANTHER" id="PTHR10974">
    <property type="entry name" value="FI08016P-RELATED"/>
    <property type="match status" value="1"/>
</dbReference>